<feature type="transmembrane region" description="Helical" evidence="12">
    <location>
        <begin position="246"/>
        <end position="263"/>
    </location>
</feature>
<keyword evidence="9 12" id="KW-0472">Membrane</keyword>
<dbReference type="Gene3D" id="2.60.120.610">
    <property type="entry name" value="arabinofuranosyltransferase like domain"/>
    <property type="match status" value="1"/>
</dbReference>
<accession>D6ZD21</accession>
<evidence type="ECO:0000256" key="2">
    <source>
        <dbReference type="ARBA" id="ARBA00004651"/>
    </source>
</evidence>
<keyword evidence="4" id="KW-1003">Cell membrane</keyword>
<keyword evidence="7 12" id="KW-0812">Transmembrane</keyword>
<dbReference type="InterPro" id="IPR027451">
    <property type="entry name" value="EmbABC_dom1"/>
</dbReference>
<feature type="transmembrane region" description="Helical" evidence="12">
    <location>
        <begin position="562"/>
        <end position="581"/>
    </location>
</feature>
<evidence type="ECO:0000256" key="9">
    <source>
        <dbReference type="ARBA" id="ARBA00023136"/>
    </source>
</evidence>
<dbReference type="HOGENOM" id="CLU_010182_0_0_11"/>
<feature type="transmembrane region" description="Helical" evidence="12">
    <location>
        <begin position="443"/>
        <end position="462"/>
    </location>
</feature>
<keyword evidence="5" id="KW-0328">Glycosyltransferase</keyword>
<dbReference type="Proteomes" id="UP000002247">
    <property type="component" value="Chromosome"/>
</dbReference>
<dbReference type="RefSeq" id="WP_013139657.1">
    <property type="nucleotide sequence ID" value="NC_014168.1"/>
</dbReference>
<evidence type="ECO:0000256" key="7">
    <source>
        <dbReference type="ARBA" id="ARBA00022692"/>
    </source>
</evidence>
<dbReference type="OrthoDB" id="3584570at2"/>
<feature type="transmembrane region" description="Helical" evidence="12">
    <location>
        <begin position="347"/>
        <end position="368"/>
    </location>
</feature>
<evidence type="ECO:0000256" key="5">
    <source>
        <dbReference type="ARBA" id="ARBA00022676"/>
    </source>
</evidence>
<dbReference type="GO" id="GO:0071766">
    <property type="term" value="P:Actinobacterium-type cell wall biogenesis"/>
    <property type="evidence" value="ECO:0007669"/>
    <property type="project" value="InterPro"/>
</dbReference>
<dbReference type="GO" id="GO:0005886">
    <property type="term" value="C:plasma membrane"/>
    <property type="evidence" value="ECO:0007669"/>
    <property type="project" value="UniProtKB-SubCell"/>
</dbReference>
<feature type="transmembrane region" description="Helical" evidence="12">
    <location>
        <begin position="318"/>
        <end position="335"/>
    </location>
</feature>
<dbReference type="Pfam" id="PF17689">
    <property type="entry name" value="Arabino_trans_N"/>
    <property type="match status" value="1"/>
</dbReference>
<dbReference type="Gene3D" id="3.40.190.160">
    <property type="match status" value="1"/>
</dbReference>
<dbReference type="KEGG" id="srt:Srot_2776"/>
<dbReference type="InterPro" id="IPR007680">
    <property type="entry name" value="Arabino_trans_central"/>
</dbReference>
<dbReference type="Pfam" id="PF14896">
    <property type="entry name" value="Arabino_trans_C"/>
    <property type="match status" value="1"/>
</dbReference>
<keyword evidence="10" id="KW-0961">Cell wall biogenesis/degradation</keyword>
<gene>
    <name evidence="16" type="ordered locus">Srot_2776</name>
</gene>
<dbReference type="Gene3D" id="2.60.120.940">
    <property type="entry name" value="EmbC, C-terminal domain, subdomain 2"/>
    <property type="match status" value="1"/>
</dbReference>
<feature type="region of interest" description="Disordered" evidence="11">
    <location>
        <begin position="1058"/>
        <end position="1080"/>
    </location>
</feature>
<dbReference type="InterPro" id="IPR040920">
    <property type="entry name" value="Arabino_trans_N"/>
</dbReference>
<feature type="transmembrane region" description="Helical" evidence="12">
    <location>
        <begin position="508"/>
        <end position="526"/>
    </location>
</feature>
<feature type="transmembrane region" description="Helical" evidence="12">
    <location>
        <begin position="21"/>
        <end position="42"/>
    </location>
</feature>
<dbReference type="InterPro" id="IPR042486">
    <property type="entry name" value="Arabino_trans_C_2"/>
</dbReference>
<proteinExistence type="inferred from homology"/>
<evidence type="ECO:0000256" key="10">
    <source>
        <dbReference type="ARBA" id="ARBA00023316"/>
    </source>
</evidence>
<comment type="similarity">
    <text evidence="3">Belongs to the emb family.</text>
</comment>
<evidence type="ECO:0000256" key="3">
    <source>
        <dbReference type="ARBA" id="ARBA00008195"/>
    </source>
</evidence>
<evidence type="ECO:0000256" key="6">
    <source>
        <dbReference type="ARBA" id="ARBA00022679"/>
    </source>
</evidence>
<feature type="transmembrane region" description="Helical" evidence="12">
    <location>
        <begin position="682"/>
        <end position="703"/>
    </location>
</feature>
<feature type="transmembrane region" description="Helical" evidence="12">
    <location>
        <begin position="538"/>
        <end position="556"/>
    </location>
</feature>
<dbReference type="EMBL" id="CP001958">
    <property type="protein sequence ID" value="ADG99208.1"/>
    <property type="molecule type" value="Genomic_DNA"/>
</dbReference>
<dbReference type="STRING" id="640132.Srot_2776"/>
<dbReference type="CAZy" id="GT53">
    <property type="family name" value="Glycosyltransferase Family 53"/>
</dbReference>
<evidence type="ECO:0000256" key="12">
    <source>
        <dbReference type="SAM" id="Phobius"/>
    </source>
</evidence>
<feature type="domain" description="Arabinosyltransferase C-terminal" evidence="14">
    <location>
        <begin position="696"/>
        <end position="1074"/>
    </location>
</feature>
<evidence type="ECO:0000313" key="16">
    <source>
        <dbReference type="EMBL" id="ADG99208.1"/>
    </source>
</evidence>
<evidence type="ECO:0000256" key="4">
    <source>
        <dbReference type="ARBA" id="ARBA00022475"/>
    </source>
</evidence>
<keyword evidence="17" id="KW-1185">Reference proteome</keyword>
<evidence type="ECO:0000259" key="14">
    <source>
        <dbReference type="Pfam" id="PF14896"/>
    </source>
</evidence>
<name>D6ZD21_SEGRD</name>
<evidence type="ECO:0000259" key="15">
    <source>
        <dbReference type="Pfam" id="PF17689"/>
    </source>
</evidence>
<comment type="subcellular location">
    <subcellularLocation>
        <location evidence="2">Cell membrane</location>
        <topology evidence="2">Multi-pass membrane protein</topology>
    </subcellularLocation>
</comment>
<dbReference type="GO" id="GO:0071555">
    <property type="term" value="P:cell wall organization"/>
    <property type="evidence" value="ECO:0007669"/>
    <property type="project" value="UniProtKB-KW"/>
</dbReference>
<feature type="transmembrane region" description="Helical" evidence="12">
    <location>
        <begin position="588"/>
        <end position="608"/>
    </location>
</feature>
<evidence type="ECO:0000259" key="13">
    <source>
        <dbReference type="Pfam" id="PF04602"/>
    </source>
</evidence>
<organism evidence="16 17">
    <name type="scientific">Segniliparus rotundus (strain ATCC BAA-972 / CDC 1076 / CIP 108378 / DSM 44985 / JCM 13578)</name>
    <dbReference type="NCBI Taxonomy" id="640132"/>
    <lineage>
        <taxon>Bacteria</taxon>
        <taxon>Bacillati</taxon>
        <taxon>Actinomycetota</taxon>
        <taxon>Actinomycetes</taxon>
        <taxon>Mycobacteriales</taxon>
        <taxon>Segniliparaceae</taxon>
        <taxon>Segniliparus</taxon>
    </lineage>
</organism>
<evidence type="ECO:0000313" key="17">
    <source>
        <dbReference type="Proteomes" id="UP000002247"/>
    </source>
</evidence>
<feature type="domain" description="Arabinosyltransferas concanavalin like" evidence="15">
    <location>
        <begin position="46"/>
        <end position="206"/>
    </location>
</feature>
<dbReference type="InterPro" id="IPR032731">
    <property type="entry name" value="Arabino_trans_C"/>
</dbReference>
<feature type="transmembrane region" description="Helical" evidence="12">
    <location>
        <begin position="216"/>
        <end position="234"/>
    </location>
</feature>
<keyword evidence="8 12" id="KW-1133">Transmembrane helix</keyword>
<dbReference type="GO" id="GO:0052636">
    <property type="term" value="F:arabinosyltransferase activity"/>
    <property type="evidence" value="ECO:0007669"/>
    <property type="project" value="InterPro"/>
</dbReference>
<dbReference type="AlphaFoldDB" id="D6ZD21"/>
<sequence>MRSNERPKPTIGHRPGSAGRGPLVIPALALLSILCSLLVPFLPVSQKTASLDWGGHSWKTGASNDVTAPLVALMPLDLRASIPCSAVAQLPPSGGVLLSTSPKDWAGSVGRGLFVQAFPDQVQVTSHGQLLASVPRAAGAAPRCQKIDVWATPVNVGVAFDGLAPQDGPAQNVVSPHFRPEFSGVFTDLKGPLYTPPSLNATVDTRFDVTATALKTAAILLSAGALVAALLLRWGPPRPRLRLPKATALDAVVAGVLLVWNWLGAYSADDGYLIVMGRAARGSGYMANYYRYFGAAEAPFDWYDRILALAVSVTDRGVWLRLISVAAGLGVWWLLSRIVLPRLGRAVARHALALPAAAAALLAFWLPFCSGLRPEALIVLGATSTWCLAEAAITSRGRVVALAALAVLVAAFTQALAPQGVAATAALLAATPAVLRKLRPFKLADLVVLLASGLAVLSVVFAQQTFAGVLEAVRLRYAVDTTNSWAQEFLRWNSLLNYSPEGSIARRWPLLAMLLCLGVVVFALSLRRIAGVRQGSAWRIVSATFLTMLLLSFVPYKWPEHFGVFAGFGAALAASATALAAHYAKRSSFVSALVASAAFFLAALTAAGKNGWFWVQSFSIPSFFARPVLGTHAVSSLLLLGFLLFGAIAGFLYLRRDYAPAPKPGQTETRWRKARHRLAQGPILWISLGLVAIEFVDFAAAAYSRYPAYSLALGNVRAAAGGCGLADAVLAEADPNAGFLRPADGMDPKSALGAVQSVGFTATGLPEEAAALGDGTPPGIAHVNHSGSEPVPVDGQEAGTSAGYSQSTHTLSLPFGLAQDTPVLGSYGYNTGEARLVSGWYELGPISKDTPLIVMSAAGHIASAYLDGTGIYGQDVAFEFGARRDGGVAATGSVPAIDPGDPQTSYPWRNLRLPTSAVPTGSTLVRVVVNDHDLQQDQWVAVTPPRLPHLVTLQQLIGSTDPVFLDFAVAEQFPCQRPFGAQDGVAQLPKWRILPDHRLAGTASLSWLGDPGGGLLGIVEPLLDPTTVPTYLTGDWRRDWGSAQRYALIPKNAVPSAITTGEKTRPGWWRPGPSQALEPA</sequence>
<protein>
    <submittedName>
        <fullName evidence="16">Cell wall arabinan synthesis protein</fullName>
    </submittedName>
</protein>
<evidence type="ECO:0000256" key="11">
    <source>
        <dbReference type="SAM" id="MobiDB-lite"/>
    </source>
</evidence>
<reference evidence="16 17" key="1">
    <citation type="journal article" date="2010" name="Stand. Genomic Sci.">
        <title>Complete genome sequence of Segniliparus rotundus type strain (CDC 1076).</title>
        <authorList>
            <person name="Sikorski J."/>
            <person name="Lapidus A."/>
            <person name="Copeland A."/>
            <person name="Misra M."/>
            <person name="Glavina Del Rio T."/>
            <person name="Nolan M."/>
            <person name="Lucas S."/>
            <person name="Chen F."/>
            <person name="Tice H."/>
            <person name="Cheng J.F."/>
            <person name="Jando M."/>
            <person name="Schneider S."/>
            <person name="Bruce D."/>
            <person name="Goodwin L."/>
            <person name="Pitluck S."/>
            <person name="Liolios K."/>
            <person name="Mikhailova N."/>
            <person name="Pati A."/>
            <person name="Ivanova N."/>
            <person name="Mavromatis K."/>
            <person name="Chen A."/>
            <person name="Palaniappan K."/>
            <person name="Chertkov O."/>
            <person name="Land M."/>
            <person name="Hauser L."/>
            <person name="Chang Y.J."/>
            <person name="Jeffries C.D."/>
            <person name="Brettin T."/>
            <person name="Detter J.C."/>
            <person name="Han C."/>
            <person name="Rohde M."/>
            <person name="Goker M."/>
            <person name="Bristow J."/>
            <person name="Eisen J.A."/>
            <person name="Markowitz V."/>
            <person name="Hugenholtz P."/>
            <person name="Kyrpides N.C."/>
            <person name="Klenk H.P."/>
        </authorList>
    </citation>
    <scope>NUCLEOTIDE SEQUENCE [LARGE SCALE GENOMIC DNA]</scope>
    <source>
        <strain evidence="17">ATCC BAA-972 / CDC 1076 / CIP 108378 / DSM 44985 / JCM 13578</strain>
    </source>
</reference>
<dbReference type="eggNOG" id="COG1807">
    <property type="taxonomic scope" value="Bacteria"/>
</dbReference>
<feature type="transmembrane region" description="Helical" evidence="12">
    <location>
        <begin position="628"/>
        <end position="654"/>
    </location>
</feature>
<keyword evidence="6" id="KW-0808">Transferase</keyword>
<evidence type="ECO:0000256" key="1">
    <source>
        <dbReference type="ARBA" id="ARBA00003001"/>
    </source>
</evidence>
<feature type="domain" description="Arabinofuranosyltransferase central" evidence="13">
    <location>
        <begin position="211"/>
        <end position="654"/>
    </location>
</feature>
<comment type="function">
    <text evidence="1">Arabinosyl transferase responsible for the polymerization of arabinose into the arabinan of arabinogalactan.</text>
</comment>
<evidence type="ECO:0000256" key="8">
    <source>
        <dbReference type="ARBA" id="ARBA00022989"/>
    </source>
</evidence>
<dbReference type="Pfam" id="PF04602">
    <property type="entry name" value="Arabinose_trans"/>
    <property type="match status" value="1"/>
</dbReference>